<sequence length="360" mass="42189">MENRGLLFIPDISGFTRFVNEIELEHSHHIIQQLLEVLINANQAGFEISEIEGDAILFYKFGAPLELEVLYKQVERMFCEFHRHLNAYDQRKICQCHACVAAVNLTLKVITHYGEFTTYQVKNFSKLIGKDVIVAHQLLKNDIAEHEYWLVTDKLFRDDSRPDLASWMKWNTSHKETETGNVLFHYTQLGELRKQLPPEPDPQLELSGKVKVFSVSKEYDVDIKTLIYTVVHFEFRHLWQVGLKAVDEVEHFLPGVGSRHRHVMNSGKEVLMYTSSFSYDPEDKVVFSETEEKRKRATYYTVEKINDHKARLTLDYYLRKHAINEFVFKFTEKATLEADLRKSLDNLVPIIMNMKLPLEF</sequence>
<reference evidence="2" key="1">
    <citation type="submission" date="2009-08" db="EMBL/GenBank/DDBJ databases">
        <title>The complete genome of Chitinophaga pinensis DSM 2588.</title>
        <authorList>
            <consortium name="US DOE Joint Genome Institute (JGI-PGF)"/>
            <person name="Lucas S."/>
            <person name="Copeland A."/>
            <person name="Lapidus A."/>
            <person name="Glavina del Rio T."/>
            <person name="Dalin E."/>
            <person name="Tice H."/>
            <person name="Bruce D."/>
            <person name="Goodwin L."/>
            <person name="Pitluck S."/>
            <person name="Kyrpides N."/>
            <person name="Mavromatis K."/>
            <person name="Ivanova N."/>
            <person name="Mikhailova N."/>
            <person name="Sims D."/>
            <person name="Meinche L."/>
            <person name="Brettin T."/>
            <person name="Detter J.C."/>
            <person name="Han C."/>
            <person name="Larimer F."/>
            <person name="Land M."/>
            <person name="Hauser L."/>
            <person name="Markowitz V."/>
            <person name="Cheng J.-F."/>
            <person name="Hugenholtz P."/>
            <person name="Woyke T."/>
            <person name="Wu D."/>
            <person name="Spring S."/>
            <person name="Klenk H.-P."/>
            <person name="Eisen J.A."/>
        </authorList>
    </citation>
    <scope>NUCLEOTIDE SEQUENCE [LARGE SCALE GENOMIC DNA]</scope>
    <source>
        <strain evidence="2">ATCC 43595 / DSM 2588 / LMG 13176 / NBRC 15968 / NCIMB 11800 / UQM 2034</strain>
    </source>
</reference>
<accession>A0A979G2F8</accession>
<proteinExistence type="predicted"/>
<evidence type="ECO:0000313" key="2">
    <source>
        <dbReference type="Proteomes" id="UP000002215"/>
    </source>
</evidence>
<dbReference type="Pfam" id="PF10851">
    <property type="entry name" value="DUF2652"/>
    <property type="match status" value="1"/>
</dbReference>
<gene>
    <name evidence="1" type="ordered locus">Cpin_2127</name>
</gene>
<dbReference type="InterPro" id="IPR029787">
    <property type="entry name" value="Nucleotide_cyclase"/>
</dbReference>
<dbReference type="AlphaFoldDB" id="A0A979G2F8"/>
<dbReference type="EMBL" id="CP001699">
    <property type="protein sequence ID" value="ACU59620.1"/>
    <property type="molecule type" value="Genomic_DNA"/>
</dbReference>
<reference evidence="1 2" key="2">
    <citation type="journal article" date="2010" name="Stand. Genomic Sci.">
        <title>Complete genome sequence of Chitinophaga pinensis type strain (UQM 2034).</title>
        <authorList>
            <person name="Glavina Del Rio T."/>
            <person name="Abt B."/>
            <person name="Spring S."/>
            <person name="Lapidus A."/>
            <person name="Nolan M."/>
            <person name="Tice H."/>
            <person name="Copeland A."/>
            <person name="Cheng J.F."/>
            <person name="Chen F."/>
            <person name="Bruce D."/>
            <person name="Goodwin L."/>
            <person name="Pitluck S."/>
            <person name="Ivanova N."/>
            <person name="Mavromatis K."/>
            <person name="Mikhailova N."/>
            <person name="Pati A."/>
            <person name="Chen A."/>
            <person name="Palaniappan K."/>
            <person name="Land M."/>
            <person name="Hauser L."/>
            <person name="Chang Y.J."/>
            <person name="Jeffries C.D."/>
            <person name="Chain P."/>
            <person name="Saunders E."/>
            <person name="Detter J.C."/>
            <person name="Brettin T."/>
            <person name="Rohde M."/>
            <person name="Goker M."/>
            <person name="Bristow J."/>
            <person name="Eisen J.A."/>
            <person name="Markowitz V."/>
            <person name="Hugenholtz P."/>
            <person name="Kyrpides N.C."/>
            <person name="Klenk H.P."/>
            <person name="Lucas S."/>
        </authorList>
    </citation>
    <scope>NUCLEOTIDE SEQUENCE [LARGE SCALE GENOMIC DNA]</scope>
    <source>
        <strain evidence="2">ATCC 43595 / DSM 2588 / LMG 13176 / NBRC 15968 / NCIMB 11800 / UQM 2034</strain>
    </source>
</reference>
<dbReference type="RefSeq" id="WP_012789796.1">
    <property type="nucleotide sequence ID" value="NC_013132.1"/>
</dbReference>
<evidence type="ECO:0000313" key="1">
    <source>
        <dbReference type="EMBL" id="ACU59620.1"/>
    </source>
</evidence>
<evidence type="ECO:0008006" key="3">
    <source>
        <dbReference type="Google" id="ProtNLM"/>
    </source>
</evidence>
<dbReference type="KEGG" id="cpi:Cpin_2127"/>
<dbReference type="OrthoDB" id="625021at2"/>
<name>A0A979G2F8_CHIPD</name>
<dbReference type="Proteomes" id="UP000002215">
    <property type="component" value="Chromosome"/>
</dbReference>
<dbReference type="InterPro" id="IPR020503">
    <property type="entry name" value="Uncharacterised_Rv2561"/>
</dbReference>
<protein>
    <recommendedName>
        <fullName evidence="3">DUF2652 domain-containing protein</fullName>
    </recommendedName>
</protein>
<dbReference type="Gene3D" id="3.30.70.1230">
    <property type="entry name" value="Nucleotide cyclase"/>
    <property type="match status" value="1"/>
</dbReference>
<organism evidence="1 2">
    <name type="scientific">Chitinophaga pinensis (strain ATCC 43595 / DSM 2588 / LMG 13176 / NBRC 15968 / NCIMB 11800 / UQM 2034)</name>
    <dbReference type="NCBI Taxonomy" id="485918"/>
    <lineage>
        <taxon>Bacteria</taxon>
        <taxon>Pseudomonadati</taxon>
        <taxon>Bacteroidota</taxon>
        <taxon>Chitinophagia</taxon>
        <taxon>Chitinophagales</taxon>
        <taxon>Chitinophagaceae</taxon>
        <taxon>Chitinophaga</taxon>
    </lineage>
</organism>